<evidence type="ECO:0000256" key="3">
    <source>
        <dbReference type="ARBA" id="ARBA00011233"/>
    </source>
</evidence>
<proteinExistence type="inferred from homology"/>
<keyword evidence="4" id="KW-0456">Lyase</keyword>
<gene>
    <name evidence="6" type="ORF">P5X88_15065</name>
</gene>
<organism evidence="6 7">
    <name type="scientific">Heyndrickxia oleronia</name>
    <dbReference type="NCBI Taxonomy" id="38875"/>
    <lineage>
        <taxon>Bacteria</taxon>
        <taxon>Bacillati</taxon>
        <taxon>Bacillota</taxon>
        <taxon>Bacilli</taxon>
        <taxon>Bacillales</taxon>
        <taxon>Bacillaceae</taxon>
        <taxon>Heyndrickxia</taxon>
    </lineage>
</organism>
<dbReference type="AlphaFoldDB" id="A0AAW6SZ08"/>
<evidence type="ECO:0000256" key="1">
    <source>
        <dbReference type="ARBA" id="ARBA00004761"/>
    </source>
</evidence>
<comment type="pathway">
    <text evidence="1">Carbohydrate acid metabolism.</text>
</comment>
<evidence type="ECO:0000256" key="4">
    <source>
        <dbReference type="ARBA" id="ARBA00023239"/>
    </source>
</evidence>
<comment type="caution">
    <text evidence="6">The sequence shown here is derived from an EMBL/GenBank/DDBJ whole genome shotgun (WGS) entry which is preliminary data.</text>
</comment>
<dbReference type="RefSeq" id="WP_280617226.1">
    <property type="nucleotide sequence ID" value="NZ_JAROYP010000008.1"/>
</dbReference>
<dbReference type="NCBIfam" id="NF005119">
    <property type="entry name" value="PRK06552.1"/>
    <property type="match status" value="1"/>
</dbReference>
<sequence>MEKLNILRRISDCGVVAVVRAETEEEALNISEACMMGGITAIEITFTVNGAEKVINKLASKYVERNDVIIGAGTVLDPHTARMAIVAGAKFIVSPCFDKQTAKLCNLYQIPYMPGCMTINEMKQALEYGVDIIKLFPGNTYGPEFVKAVKAPLPQVNLMPTGGVDLDNIGEWIKNGCVAVGVGGNLVAPAKTGKYEHITEYAIEYIKKVKEARGASK</sequence>
<dbReference type="InterPro" id="IPR000887">
    <property type="entry name" value="Aldlse_KDPG_KHG"/>
</dbReference>
<evidence type="ECO:0000313" key="6">
    <source>
        <dbReference type="EMBL" id="MDH5162254.1"/>
    </source>
</evidence>
<dbReference type="GO" id="GO:0016829">
    <property type="term" value="F:lyase activity"/>
    <property type="evidence" value="ECO:0007669"/>
    <property type="project" value="UniProtKB-KW"/>
</dbReference>
<dbReference type="PANTHER" id="PTHR30246">
    <property type="entry name" value="2-KETO-3-DEOXY-6-PHOSPHOGLUCONATE ALDOLASE"/>
    <property type="match status" value="1"/>
</dbReference>
<dbReference type="EMBL" id="JAROYP010000008">
    <property type="protein sequence ID" value="MDH5162254.1"/>
    <property type="molecule type" value="Genomic_DNA"/>
</dbReference>
<reference evidence="6" key="1">
    <citation type="submission" date="2023-03" db="EMBL/GenBank/DDBJ databases">
        <title>Bacterial isolates from washroom surfaces on a university campus.</title>
        <authorList>
            <person name="Holman D.B."/>
            <person name="Gzyl K.E."/>
            <person name="Taheri A.E."/>
        </authorList>
    </citation>
    <scope>NUCLEOTIDE SEQUENCE</scope>
    <source>
        <strain evidence="6">RD03</strain>
    </source>
</reference>
<comment type="subunit">
    <text evidence="3">Homotrimer.</text>
</comment>
<accession>A0AAW6SZ08</accession>
<protein>
    <submittedName>
        <fullName evidence="6">Bifunctional 4-hydroxy-2-oxoglutarate aldolase/2-dehydro-3-deoxy-phosphogluconate aldolase</fullName>
    </submittedName>
</protein>
<comment type="similarity">
    <text evidence="2">Belongs to the KHG/KDPG aldolase family.</text>
</comment>
<keyword evidence="5" id="KW-0119">Carbohydrate metabolism</keyword>
<dbReference type="SUPFAM" id="SSF51569">
    <property type="entry name" value="Aldolase"/>
    <property type="match status" value="1"/>
</dbReference>
<dbReference type="PANTHER" id="PTHR30246:SF1">
    <property type="entry name" value="2-DEHYDRO-3-DEOXY-6-PHOSPHOGALACTONATE ALDOLASE-RELATED"/>
    <property type="match status" value="1"/>
</dbReference>
<dbReference type="NCBIfam" id="TIGR01182">
    <property type="entry name" value="eda"/>
    <property type="match status" value="1"/>
</dbReference>
<dbReference type="CDD" id="cd00452">
    <property type="entry name" value="KDPG_aldolase"/>
    <property type="match status" value="1"/>
</dbReference>
<evidence type="ECO:0000256" key="2">
    <source>
        <dbReference type="ARBA" id="ARBA00006906"/>
    </source>
</evidence>
<dbReference type="Proteomes" id="UP001159179">
    <property type="component" value="Unassembled WGS sequence"/>
</dbReference>
<evidence type="ECO:0000256" key="5">
    <source>
        <dbReference type="ARBA" id="ARBA00023277"/>
    </source>
</evidence>
<dbReference type="InterPro" id="IPR013785">
    <property type="entry name" value="Aldolase_TIM"/>
</dbReference>
<name>A0AAW6SZ08_9BACI</name>
<evidence type="ECO:0000313" key="7">
    <source>
        <dbReference type="Proteomes" id="UP001159179"/>
    </source>
</evidence>
<dbReference type="Gene3D" id="3.20.20.70">
    <property type="entry name" value="Aldolase class I"/>
    <property type="match status" value="1"/>
</dbReference>
<dbReference type="Pfam" id="PF01081">
    <property type="entry name" value="Aldolase"/>
    <property type="match status" value="1"/>
</dbReference>